<accession>A0AAV2TJN7</accession>
<dbReference type="InterPro" id="IPR003959">
    <property type="entry name" value="ATPase_AAA_core"/>
</dbReference>
<name>A0AAV2TJN7_CALDB</name>
<feature type="region of interest" description="Disordered" evidence="1">
    <location>
        <begin position="1"/>
        <end position="30"/>
    </location>
</feature>
<sequence>MVMVTGSRREKTEIGQAAEGQNNEEKKFDSGSYDKDLVEILERNIVHRNPNVRWDDIAESDEAKSLLKEAGIRRPSKSVPMVGPPGTRKTLLAKAVATECGTTFLNV</sequence>
<dbReference type="Proteomes" id="UP001497525">
    <property type="component" value="Unassembled WGS sequence"/>
</dbReference>
<dbReference type="InterPro" id="IPR050304">
    <property type="entry name" value="MT-severing_AAA_ATPase"/>
</dbReference>
<reference evidence="3" key="1">
    <citation type="submission" date="2024-06" db="EMBL/GenBank/DDBJ databases">
        <authorList>
            <person name="Liu X."/>
            <person name="Lenzi L."/>
            <person name="Haldenby T S."/>
            <person name="Uol C."/>
        </authorList>
    </citation>
    <scope>NUCLEOTIDE SEQUENCE</scope>
</reference>
<dbReference type="Pfam" id="PF00004">
    <property type="entry name" value="AAA"/>
    <property type="match status" value="1"/>
</dbReference>
<proteinExistence type="predicted"/>
<evidence type="ECO:0000256" key="1">
    <source>
        <dbReference type="SAM" id="MobiDB-lite"/>
    </source>
</evidence>
<evidence type="ECO:0000313" key="3">
    <source>
        <dbReference type="EMBL" id="CAL5135622.1"/>
    </source>
</evidence>
<dbReference type="AlphaFoldDB" id="A0AAV2TJN7"/>
<dbReference type="GO" id="GO:0015630">
    <property type="term" value="C:microtubule cytoskeleton"/>
    <property type="evidence" value="ECO:0007669"/>
    <property type="project" value="TreeGrafter"/>
</dbReference>
<dbReference type="GO" id="GO:0005524">
    <property type="term" value="F:ATP binding"/>
    <property type="evidence" value="ECO:0007669"/>
    <property type="project" value="InterPro"/>
</dbReference>
<dbReference type="SUPFAM" id="SSF52540">
    <property type="entry name" value="P-loop containing nucleoside triphosphate hydrolases"/>
    <property type="match status" value="1"/>
</dbReference>
<dbReference type="GO" id="GO:0016887">
    <property type="term" value="F:ATP hydrolysis activity"/>
    <property type="evidence" value="ECO:0007669"/>
    <property type="project" value="InterPro"/>
</dbReference>
<dbReference type="GO" id="GO:0051013">
    <property type="term" value="P:microtubule severing"/>
    <property type="evidence" value="ECO:0007669"/>
    <property type="project" value="TreeGrafter"/>
</dbReference>
<dbReference type="EMBL" id="CAXLJL010000267">
    <property type="protein sequence ID" value="CAL5135622.1"/>
    <property type="molecule type" value="Genomic_DNA"/>
</dbReference>
<gene>
    <name evidence="3" type="ORF">CDAUBV1_LOCUS9750</name>
</gene>
<dbReference type="Gene3D" id="3.40.50.300">
    <property type="entry name" value="P-loop containing nucleotide triphosphate hydrolases"/>
    <property type="match status" value="1"/>
</dbReference>
<dbReference type="InterPro" id="IPR027417">
    <property type="entry name" value="P-loop_NTPase"/>
</dbReference>
<dbReference type="PANTHER" id="PTHR23074:SF19">
    <property type="entry name" value="KATANIN P60 ATPASE-CONTAINING SUBUNIT A1"/>
    <property type="match status" value="1"/>
</dbReference>
<protein>
    <recommendedName>
        <fullName evidence="2">ATPase AAA-type core domain-containing protein</fullName>
    </recommendedName>
</protein>
<evidence type="ECO:0000259" key="2">
    <source>
        <dbReference type="Pfam" id="PF00004"/>
    </source>
</evidence>
<organism evidence="3 4">
    <name type="scientific">Calicophoron daubneyi</name>
    <name type="common">Rumen fluke</name>
    <name type="synonym">Paramphistomum daubneyi</name>
    <dbReference type="NCBI Taxonomy" id="300641"/>
    <lineage>
        <taxon>Eukaryota</taxon>
        <taxon>Metazoa</taxon>
        <taxon>Spiralia</taxon>
        <taxon>Lophotrochozoa</taxon>
        <taxon>Platyhelminthes</taxon>
        <taxon>Trematoda</taxon>
        <taxon>Digenea</taxon>
        <taxon>Plagiorchiida</taxon>
        <taxon>Pronocephalata</taxon>
        <taxon>Paramphistomoidea</taxon>
        <taxon>Paramphistomidae</taxon>
        <taxon>Calicophoron</taxon>
    </lineage>
</organism>
<comment type="caution">
    <text evidence="3">The sequence shown here is derived from an EMBL/GenBank/DDBJ whole genome shotgun (WGS) entry which is preliminary data.</text>
</comment>
<evidence type="ECO:0000313" key="4">
    <source>
        <dbReference type="Proteomes" id="UP001497525"/>
    </source>
</evidence>
<feature type="domain" description="ATPase AAA-type core" evidence="2">
    <location>
        <begin position="81"/>
        <end position="107"/>
    </location>
</feature>
<dbReference type="PANTHER" id="PTHR23074">
    <property type="entry name" value="AAA DOMAIN-CONTAINING"/>
    <property type="match status" value="1"/>
</dbReference>